<name>A0ABN4SNH1_9BURK</name>
<gene>
    <name evidence="3" type="ORF">BI380_28030</name>
</gene>
<dbReference type="EMBL" id="CP017420">
    <property type="protein sequence ID" value="AOV04908.1"/>
    <property type="molecule type" value="Genomic_DNA"/>
</dbReference>
<keyword evidence="2" id="KW-0812">Transmembrane</keyword>
<evidence type="ECO:0000256" key="2">
    <source>
        <dbReference type="SAM" id="Phobius"/>
    </source>
</evidence>
<reference evidence="3 4" key="1">
    <citation type="submission" date="2016-09" db="EMBL/GenBank/DDBJ databases">
        <title>Complete genome sequence of Deltia acidovorans CM13 isolated from murine proximal colonic tissue.</title>
        <authorList>
            <person name="Saffarian A."/>
        </authorList>
    </citation>
    <scope>NUCLEOTIDE SEQUENCE [LARGE SCALE GENOMIC DNA]</scope>
    <source>
        <strain evidence="3 4">CM13</strain>
    </source>
</reference>
<evidence type="ECO:0000313" key="4">
    <source>
        <dbReference type="Proteomes" id="UP000095607"/>
    </source>
</evidence>
<feature type="transmembrane region" description="Helical" evidence="2">
    <location>
        <begin position="12"/>
        <end position="38"/>
    </location>
</feature>
<accession>A0ABN4SNH1</accession>
<keyword evidence="4" id="KW-1185">Reference proteome</keyword>
<feature type="region of interest" description="Disordered" evidence="1">
    <location>
        <begin position="48"/>
        <end position="72"/>
    </location>
</feature>
<proteinExistence type="predicted"/>
<dbReference type="RefSeq" id="WP_046239615.1">
    <property type="nucleotide sequence ID" value="NZ_CBCSDN010000006.1"/>
</dbReference>
<sequence length="72" mass="7682">MIEFTAQHLSTLIFWVAVTAVVFSGLGTLLAMLVWALARELFGGIGGEAPDVHPSPRNVPVDKGRHAQTAPD</sequence>
<keyword evidence="2" id="KW-1133">Transmembrane helix</keyword>
<evidence type="ECO:0000313" key="3">
    <source>
        <dbReference type="EMBL" id="AOV04908.1"/>
    </source>
</evidence>
<keyword evidence="2" id="KW-0472">Membrane</keyword>
<protein>
    <submittedName>
        <fullName evidence="3">Uncharacterized protein</fullName>
    </submittedName>
</protein>
<evidence type="ECO:0000256" key="1">
    <source>
        <dbReference type="SAM" id="MobiDB-lite"/>
    </source>
</evidence>
<dbReference type="Proteomes" id="UP000095607">
    <property type="component" value="Chromosome"/>
</dbReference>
<organism evidence="3 4">
    <name type="scientific">Delftia tsuruhatensis</name>
    <dbReference type="NCBI Taxonomy" id="180282"/>
    <lineage>
        <taxon>Bacteria</taxon>
        <taxon>Pseudomonadati</taxon>
        <taxon>Pseudomonadota</taxon>
        <taxon>Betaproteobacteria</taxon>
        <taxon>Burkholderiales</taxon>
        <taxon>Comamonadaceae</taxon>
        <taxon>Delftia</taxon>
    </lineage>
</organism>